<reference evidence="2" key="1">
    <citation type="journal article" date="2021" name="Proc. Natl. Acad. Sci. U.S.A.">
        <title>Three genomes in the algal genus Volvox reveal the fate of a haploid sex-determining region after a transition to homothallism.</title>
        <authorList>
            <person name="Yamamoto K."/>
            <person name="Hamaji T."/>
            <person name="Kawai-Toyooka H."/>
            <person name="Matsuzaki R."/>
            <person name="Takahashi F."/>
            <person name="Nishimura Y."/>
            <person name="Kawachi M."/>
            <person name="Noguchi H."/>
            <person name="Minakuchi Y."/>
            <person name="Umen J.G."/>
            <person name="Toyoda A."/>
            <person name="Nozaki H."/>
        </authorList>
    </citation>
    <scope>NUCLEOTIDE SEQUENCE</scope>
    <source>
        <strain evidence="2">NIES-3780</strain>
    </source>
</reference>
<keyword evidence="3" id="KW-1185">Reference proteome</keyword>
<protein>
    <submittedName>
        <fullName evidence="2">Uncharacterized protein</fullName>
    </submittedName>
</protein>
<feature type="compositionally biased region" description="Pro residues" evidence="1">
    <location>
        <begin position="41"/>
        <end position="53"/>
    </location>
</feature>
<dbReference type="EMBL" id="BNCO01000038">
    <property type="protein sequence ID" value="GIL60179.1"/>
    <property type="molecule type" value="Genomic_DNA"/>
</dbReference>
<dbReference type="Proteomes" id="UP000747399">
    <property type="component" value="Unassembled WGS sequence"/>
</dbReference>
<evidence type="ECO:0000256" key="1">
    <source>
        <dbReference type="SAM" id="MobiDB-lite"/>
    </source>
</evidence>
<organism evidence="2 3">
    <name type="scientific">Volvox africanus</name>
    <dbReference type="NCBI Taxonomy" id="51714"/>
    <lineage>
        <taxon>Eukaryota</taxon>
        <taxon>Viridiplantae</taxon>
        <taxon>Chlorophyta</taxon>
        <taxon>core chlorophytes</taxon>
        <taxon>Chlorophyceae</taxon>
        <taxon>CS clade</taxon>
        <taxon>Chlamydomonadales</taxon>
        <taxon>Volvocaceae</taxon>
        <taxon>Volvox</taxon>
    </lineage>
</organism>
<accession>A0A8J4BEZ8</accession>
<dbReference type="AlphaFoldDB" id="A0A8J4BEZ8"/>
<feature type="region of interest" description="Disordered" evidence="1">
    <location>
        <begin position="25"/>
        <end position="75"/>
    </location>
</feature>
<name>A0A8J4BEZ8_9CHLO</name>
<sequence>MRHTSTTPLAKEACERSYTGAVVHRKSGVRGGNGAESPLHLFPPSPRPGPPFRPGLLLRPAPTSRPHFPRAFPPFPLSPPGAPPLNFRMPLPPFRPTRPGPLPTCMARKPECRPITFTRPMPPRMLLASTWGRVTAGKEVLGILKCVLCVRQNDDSS</sequence>
<evidence type="ECO:0000313" key="2">
    <source>
        <dbReference type="EMBL" id="GIL60179.1"/>
    </source>
</evidence>
<comment type="caution">
    <text evidence="2">The sequence shown here is derived from an EMBL/GenBank/DDBJ whole genome shotgun (WGS) entry which is preliminary data.</text>
</comment>
<gene>
    <name evidence="2" type="ORF">Vafri_14818</name>
</gene>
<feature type="compositionally biased region" description="Low complexity" evidence="1">
    <location>
        <begin position="54"/>
        <end position="70"/>
    </location>
</feature>
<proteinExistence type="predicted"/>
<evidence type="ECO:0000313" key="3">
    <source>
        <dbReference type="Proteomes" id="UP000747399"/>
    </source>
</evidence>